<accession>A0A7J0F0C2</accession>
<evidence type="ECO:0000313" key="2">
    <source>
        <dbReference type="EMBL" id="GFY92063.1"/>
    </source>
</evidence>
<sequence>MASKPGVLTDWPWKSLGSFKYVVLAPWVIHSVYSFVTREETEKDLGNFLVLPFLLSRALHDQLWISLSRHRTAKGNNRIVDKSIDFEQVDRERNWDDQILLNGILFYIALAIIPGGYQIPMWRTDGVVLTALLHMGPVEFLYYWLHRALHHHFLYSRYHSHHHSSIVTEPITFVHRIFCNYTFVWDL</sequence>
<dbReference type="Proteomes" id="UP000585474">
    <property type="component" value="Unassembled WGS sequence"/>
</dbReference>
<feature type="transmembrane region" description="Helical" evidence="1">
    <location>
        <begin position="18"/>
        <end position="36"/>
    </location>
</feature>
<keyword evidence="1" id="KW-0812">Transmembrane</keyword>
<keyword evidence="3" id="KW-1185">Reference proteome</keyword>
<protein>
    <submittedName>
        <fullName evidence="2">Fatty acid hydroxylase superfamily</fullName>
    </submittedName>
</protein>
<feature type="transmembrane region" description="Helical" evidence="1">
    <location>
        <begin position="126"/>
        <end position="145"/>
    </location>
</feature>
<name>A0A7J0F0C2_9ERIC</name>
<keyword evidence="1" id="KW-1133">Transmembrane helix</keyword>
<dbReference type="PANTHER" id="PTHR11863">
    <property type="entry name" value="STEROL DESATURASE"/>
    <property type="match status" value="1"/>
</dbReference>
<dbReference type="AlphaFoldDB" id="A0A7J0F0C2"/>
<evidence type="ECO:0000313" key="3">
    <source>
        <dbReference type="Proteomes" id="UP000585474"/>
    </source>
</evidence>
<gene>
    <name evidence="2" type="ORF">Acr_08g0004590</name>
</gene>
<comment type="caution">
    <text evidence="2">The sequence shown here is derived from an EMBL/GenBank/DDBJ whole genome shotgun (WGS) entry which is preliminary data.</text>
</comment>
<reference evidence="2 3" key="1">
    <citation type="submission" date="2019-07" db="EMBL/GenBank/DDBJ databases">
        <title>De Novo Assembly of kiwifruit Actinidia rufa.</title>
        <authorList>
            <person name="Sugita-Konishi S."/>
            <person name="Sato K."/>
            <person name="Mori E."/>
            <person name="Abe Y."/>
            <person name="Kisaki G."/>
            <person name="Hamano K."/>
            <person name="Suezawa K."/>
            <person name="Otani M."/>
            <person name="Fukuda T."/>
            <person name="Manabe T."/>
            <person name="Gomi K."/>
            <person name="Tabuchi M."/>
            <person name="Akimitsu K."/>
            <person name="Kataoka I."/>
        </authorList>
    </citation>
    <scope>NUCLEOTIDE SEQUENCE [LARGE SCALE GENOMIC DNA]</scope>
    <source>
        <strain evidence="3">cv. Fuchu</strain>
    </source>
</reference>
<dbReference type="EMBL" id="BJWL01000008">
    <property type="protein sequence ID" value="GFY92063.1"/>
    <property type="molecule type" value="Genomic_DNA"/>
</dbReference>
<organism evidence="2 3">
    <name type="scientific">Actinidia rufa</name>
    <dbReference type="NCBI Taxonomy" id="165716"/>
    <lineage>
        <taxon>Eukaryota</taxon>
        <taxon>Viridiplantae</taxon>
        <taxon>Streptophyta</taxon>
        <taxon>Embryophyta</taxon>
        <taxon>Tracheophyta</taxon>
        <taxon>Spermatophyta</taxon>
        <taxon>Magnoliopsida</taxon>
        <taxon>eudicotyledons</taxon>
        <taxon>Gunneridae</taxon>
        <taxon>Pentapetalae</taxon>
        <taxon>asterids</taxon>
        <taxon>Ericales</taxon>
        <taxon>Actinidiaceae</taxon>
        <taxon>Actinidia</taxon>
    </lineage>
</organism>
<proteinExistence type="predicted"/>
<dbReference type="OrthoDB" id="408954at2759"/>
<evidence type="ECO:0000256" key="1">
    <source>
        <dbReference type="SAM" id="Phobius"/>
    </source>
</evidence>
<dbReference type="InterPro" id="IPR050307">
    <property type="entry name" value="Sterol_Desaturase_Related"/>
</dbReference>
<feature type="transmembrane region" description="Helical" evidence="1">
    <location>
        <begin position="99"/>
        <end position="120"/>
    </location>
</feature>
<keyword evidence="1" id="KW-0472">Membrane</keyword>